<sequence>MSISVQRSQFNHSYPILTRPHDNDLHGHVSGATVHGYFEAALQALLLQEAGLDLRDGEVTGFVVSSAADFFALPSFPDALEVTVAVTRLAGSTVEYRLGLFRPGEAEACALGRVVQVFVERASGRPVAVPDALQKVLAGLQLGEAVGEG</sequence>
<evidence type="ECO:0000256" key="2">
    <source>
        <dbReference type="ARBA" id="ARBA00022801"/>
    </source>
</evidence>
<dbReference type="EMBL" id="CP009455">
    <property type="protein sequence ID" value="AIR89049.1"/>
    <property type="molecule type" value="Genomic_DNA"/>
</dbReference>
<comment type="similarity">
    <text evidence="1">Belongs to the 4-hydroxybenzoyl-CoA thioesterase family.</text>
</comment>
<evidence type="ECO:0000313" key="4">
    <source>
        <dbReference type="Proteomes" id="UP000029493"/>
    </source>
</evidence>
<dbReference type="OrthoDB" id="9799036at2"/>
<proteinExistence type="inferred from homology"/>
<dbReference type="Pfam" id="PF13279">
    <property type="entry name" value="4HBT_2"/>
    <property type="match status" value="1"/>
</dbReference>
<dbReference type="PANTHER" id="PTHR31793">
    <property type="entry name" value="4-HYDROXYBENZOYL-COA THIOESTERASE FAMILY MEMBER"/>
    <property type="match status" value="1"/>
</dbReference>
<evidence type="ECO:0000256" key="1">
    <source>
        <dbReference type="ARBA" id="ARBA00005953"/>
    </source>
</evidence>
<dbReference type="CDD" id="cd00586">
    <property type="entry name" value="4HBT"/>
    <property type="match status" value="1"/>
</dbReference>
<dbReference type="eggNOG" id="COG0824">
    <property type="taxonomic scope" value="Bacteria"/>
</dbReference>
<dbReference type="Proteomes" id="UP000029493">
    <property type="component" value="Chromosome"/>
</dbReference>
<dbReference type="InterPro" id="IPR029069">
    <property type="entry name" value="HotDog_dom_sf"/>
</dbReference>
<organism evidence="3 4">
    <name type="scientific">Pseudomonas cremoricolorata</name>
    <dbReference type="NCBI Taxonomy" id="157783"/>
    <lineage>
        <taxon>Bacteria</taxon>
        <taxon>Pseudomonadati</taxon>
        <taxon>Pseudomonadota</taxon>
        <taxon>Gammaproteobacteria</taxon>
        <taxon>Pseudomonadales</taxon>
        <taxon>Pseudomonadaceae</taxon>
        <taxon>Pseudomonas</taxon>
    </lineage>
</organism>
<dbReference type="Gene3D" id="3.10.129.10">
    <property type="entry name" value="Hotdog Thioesterase"/>
    <property type="match status" value="1"/>
</dbReference>
<keyword evidence="4" id="KW-1185">Reference proteome</keyword>
<dbReference type="GO" id="GO:0047617">
    <property type="term" value="F:fatty acyl-CoA hydrolase activity"/>
    <property type="evidence" value="ECO:0007669"/>
    <property type="project" value="TreeGrafter"/>
</dbReference>
<dbReference type="KEGG" id="psw:LK03_07095"/>
<dbReference type="STRING" id="157783.LK03_07095"/>
<dbReference type="SUPFAM" id="SSF54637">
    <property type="entry name" value="Thioesterase/thiol ester dehydrase-isomerase"/>
    <property type="match status" value="1"/>
</dbReference>
<dbReference type="PANTHER" id="PTHR31793:SF27">
    <property type="entry name" value="NOVEL THIOESTERASE SUPERFAMILY DOMAIN AND SAPOSIN A-TYPE DOMAIN CONTAINING PROTEIN (0610012H03RIK)"/>
    <property type="match status" value="1"/>
</dbReference>
<evidence type="ECO:0000313" key="3">
    <source>
        <dbReference type="EMBL" id="AIR89049.1"/>
    </source>
</evidence>
<dbReference type="AlphaFoldDB" id="A0A089WPH0"/>
<gene>
    <name evidence="3" type="ORF">LK03_07095</name>
</gene>
<dbReference type="InterPro" id="IPR050563">
    <property type="entry name" value="4-hydroxybenzoyl-CoA_TE"/>
</dbReference>
<accession>A0A089WPH0</accession>
<reference evidence="3 4" key="1">
    <citation type="submission" date="2014-09" db="EMBL/GenBank/DDBJ databases">
        <authorList>
            <person name="Chan K.-G."/>
        </authorList>
    </citation>
    <scope>NUCLEOTIDE SEQUENCE [LARGE SCALE GENOMIC DNA]</scope>
    <source>
        <strain evidence="3 4">ND07</strain>
    </source>
</reference>
<dbReference type="RefSeq" id="WP_038411679.1">
    <property type="nucleotide sequence ID" value="NZ_CP009455.1"/>
</dbReference>
<name>A0A089WPH0_9PSED</name>
<keyword evidence="2" id="KW-0378">Hydrolase</keyword>
<protein>
    <submittedName>
        <fullName evidence="3">Thioesterase</fullName>
    </submittedName>
</protein>